<dbReference type="Pfam" id="PF25597">
    <property type="entry name" value="SH3_retrovirus"/>
    <property type="match status" value="1"/>
</dbReference>
<dbReference type="GO" id="GO:0005634">
    <property type="term" value="C:nucleus"/>
    <property type="evidence" value="ECO:0007669"/>
    <property type="project" value="UniProtKB-ARBA"/>
</dbReference>
<keyword evidence="4" id="KW-0479">Metal-binding</keyword>
<reference evidence="17" key="1">
    <citation type="submission" date="2020-03" db="EMBL/GenBank/DDBJ databases">
        <title>Draft Genome Sequence of Cylindrodendrum hubeiense.</title>
        <authorList>
            <person name="Buettner E."/>
            <person name="Kellner H."/>
        </authorList>
    </citation>
    <scope>NUCLEOTIDE SEQUENCE</scope>
    <source>
        <strain evidence="17">IHI 201604</strain>
    </source>
</reference>
<keyword evidence="18" id="KW-1185">Reference proteome</keyword>
<evidence type="ECO:0000256" key="4">
    <source>
        <dbReference type="ARBA" id="ARBA00022723"/>
    </source>
</evidence>
<keyword evidence="11" id="KW-0808">Transferase</keyword>
<keyword evidence="7" id="KW-0460">Magnesium</keyword>
<keyword evidence="6" id="KW-0378">Hydrolase</keyword>
<accession>A0A9P5HKE7</accession>
<dbReference type="InterPro" id="IPR036397">
    <property type="entry name" value="RNaseH_sf"/>
</dbReference>
<dbReference type="GO" id="GO:0003677">
    <property type="term" value="F:DNA binding"/>
    <property type="evidence" value="ECO:0007669"/>
    <property type="project" value="UniProtKB-KW"/>
</dbReference>
<evidence type="ECO:0000256" key="2">
    <source>
        <dbReference type="ARBA" id="ARBA00022695"/>
    </source>
</evidence>
<dbReference type="GO" id="GO:0003887">
    <property type="term" value="F:DNA-directed DNA polymerase activity"/>
    <property type="evidence" value="ECO:0007669"/>
    <property type="project" value="UniProtKB-KW"/>
</dbReference>
<evidence type="ECO:0000256" key="5">
    <source>
        <dbReference type="ARBA" id="ARBA00022759"/>
    </source>
</evidence>
<evidence type="ECO:0000256" key="10">
    <source>
        <dbReference type="ARBA" id="ARBA00022918"/>
    </source>
</evidence>
<name>A0A9P5HKE7_9HYPO</name>
<dbReference type="EMBL" id="JAANBB010000008">
    <property type="protein sequence ID" value="KAF7556988.1"/>
    <property type="molecule type" value="Genomic_DNA"/>
</dbReference>
<dbReference type="OrthoDB" id="5017987at2759"/>
<dbReference type="GO" id="GO:0015074">
    <property type="term" value="P:DNA integration"/>
    <property type="evidence" value="ECO:0007669"/>
    <property type="project" value="UniProtKB-KW"/>
</dbReference>
<evidence type="ECO:0000256" key="11">
    <source>
        <dbReference type="ARBA" id="ARBA00022932"/>
    </source>
</evidence>
<sequence length="295" mass="34333">MKRQVSRRPRDLGSGPGLRLAIDFHDLEEDPAGYVSLLLITDRYSGYIWDYYLKTWKHKDLIPVFKNFLSHLVWQYQIKPQVIECDREILGRSEDRPRLIYRFLTQMSIIVESTAADTAAQNSGTEVSGKIIKTKARAMRAGARFPSYLWIEIYRAAVYLYNRTPKYIYIWDTPYGRFHTAVAQQDGYSQAPKVPYLGHLRVYGSKAFAMTEDARKGRNKKQRLNPRAWIGYLIGYQSTNLYRIWNPATGKVLTTRDVIFNEDEQFNGDINSLKDDLLRVSKDDLDQLLNQVEET</sequence>
<dbReference type="GO" id="GO:0046872">
    <property type="term" value="F:metal ion binding"/>
    <property type="evidence" value="ECO:0007669"/>
    <property type="project" value="UniProtKB-KW"/>
</dbReference>
<dbReference type="Gene3D" id="3.30.420.10">
    <property type="entry name" value="Ribonuclease H-like superfamily/Ribonuclease H"/>
    <property type="match status" value="1"/>
</dbReference>
<organism evidence="17 18">
    <name type="scientific">Cylindrodendrum hubeiense</name>
    <dbReference type="NCBI Taxonomy" id="595255"/>
    <lineage>
        <taxon>Eukaryota</taxon>
        <taxon>Fungi</taxon>
        <taxon>Dikarya</taxon>
        <taxon>Ascomycota</taxon>
        <taxon>Pezizomycotina</taxon>
        <taxon>Sordariomycetes</taxon>
        <taxon>Hypocreomycetidae</taxon>
        <taxon>Hypocreales</taxon>
        <taxon>Nectriaceae</taxon>
        <taxon>Cylindrodendrum</taxon>
    </lineage>
</organism>
<dbReference type="PANTHER" id="PTHR42648:SF11">
    <property type="entry name" value="TRANSPOSON TY4-P GAG-POL POLYPROTEIN"/>
    <property type="match status" value="1"/>
</dbReference>
<keyword evidence="8" id="KW-0694">RNA-binding</keyword>
<dbReference type="GO" id="GO:0003723">
    <property type="term" value="F:RNA binding"/>
    <property type="evidence" value="ECO:0007669"/>
    <property type="project" value="UniProtKB-KW"/>
</dbReference>
<keyword evidence="3" id="KW-0540">Nuclease</keyword>
<dbReference type="GO" id="GO:0006310">
    <property type="term" value="P:DNA recombination"/>
    <property type="evidence" value="ECO:0007669"/>
    <property type="project" value="UniProtKB-KW"/>
</dbReference>
<evidence type="ECO:0000256" key="3">
    <source>
        <dbReference type="ARBA" id="ARBA00022722"/>
    </source>
</evidence>
<keyword evidence="10" id="KW-0695">RNA-directed DNA polymerase</keyword>
<comment type="catalytic activity">
    <reaction evidence="15">
        <text>DNA(n) + a 2'-deoxyribonucleoside 5'-triphosphate = DNA(n+1) + diphosphate</text>
        <dbReference type="Rhea" id="RHEA:22508"/>
        <dbReference type="Rhea" id="RHEA-COMP:17339"/>
        <dbReference type="Rhea" id="RHEA-COMP:17340"/>
        <dbReference type="ChEBI" id="CHEBI:33019"/>
        <dbReference type="ChEBI" id="CHEBI:61560"/>
        <dbReference type="ChEBI" id="CHEBI:173112"/>
        <dbReference type="EC" id="2.7.7.7"/>
    </reaction>
</comment>
<keyword evidence="5" id="KW-0255">Endonuclease</keyword>
<dbReference type="InterPro" id="IPR012337">
    <property type="entry name" value="RNaseH-like_sf"/>
</dbReference>
<dbReference type="GO" id="GO:0016787">
    <property type="term" value="F:hydrolase activity"/>
    <property type="evidence" value="ECO:0007669"/>
    <property type="project" value="UniProtKB-KW"/>
</dbReference>
<dbReference type="InterPro" id="IPR057670">
    <property type="entry name" value="SH3_retrovirus"/>
</dbReference>
<evidence type="ECO:0000256" key="13">
    <source>
        <dbReference type="ARBA" id="ARBA00023172"/>
    </source>
</evidence>
<dbReference type="Proteomes" id="UP000722485">
    <property type="component" value="Unassembled WGS sequence"/>
</dbReference>
<evidence type="ECO:0000256" key="7">
    <source>
        <dbReference type="ARBA" id="ARBA00022842"/>
    </source>
</evidence>
<comment type="catalytic activity">
    <reaction evidence="14">
        <text>DNA(n) + a 2'-deoxyribonucleoside 5'-triphosphate = DNA(n+1) + diphosphate</text>
        <dbReference type="Rhea" id="RHEA:22508"/>
        <dbReference type="Rhea" id="RHEA-COMP:17339"/>
        <dbReference type="Rhea" id="RHEA-COMP:17340"/>
        <dbReference type="ChEBI" id="CHEBI:33019"/>
        <dbReference type="ChEBI" id="CHEBI:61560"/>
        <dbReference type="ChEBI" id="CHEBI:173112"/>
        <dbReference type="EC" id="2.7.7.49"/>
    </reaction>
</comment>
<evidence type="ECO:0000256" key="6">
    <source>
        <dbReference type="ARBA" id="ARBA00022801"/>
    </source>
</evidence>
<dbReference type="PANTHER" id="PTHR42648">
    <property type="entry name" value="TRANSPOSASE, PUTATIVE-RELATED"/>
    <property type="match status" value="1"/>
</dbReference>
<dbReference type="GO" id="GO:0003964">
    <property type="term" value="F:RNA-directed DNA polymerase activity"/>
    <property type="evidence" value="ECO:0007669"/>
    <property type="project" value="UniProtKB-KW"/>
</dbReference>
<keyword evidence="13" id="KW-0233">DNA recombination</keyword>
<dbReference type="AlphaFoldDB" id="A0A9P5HKE7"/>
<keyword evidence="9" id="KW-0229">DNA integration</keyword>
<proteinExistence type="predicted"/>
<evidence type="ECO:0000256" key="15">
    <source>
        <dbReference type="ARBA" id="ARBA00049244"/>
    </source>
</evidence>
<evidence type="ECO:0000256" key="1">
    <source>
        <dbReference type="ARBA" id="ARBA00022578"/>
    </source>
</evidence>
<evidence type="ECO:0000256" key="12">
    <source>
        <dbReference type="ARBA" id="ARBA00023125"/>
    </source>
</evidence>
<dbReference type="InterPro" id="IPR039537">
    <property type="entry name" value="Retrotran_Ty1/copia-like"/>
</dbReference>
<feature type="domain" description="Integrase catalytic" evidence="16">
    <location>
        <begin position="12"/>
        <end position="182"/>
    </location>
</feature>
<gene>
    <name evidence="17" type="ORF">G7Z17_g1064</name>
</gene>
<dbReference type="InterPro" id="IPR001584">
    <property type="entry name" value="Integrase_cat-core"/>
</dbReference>
<dbReference type="PROSITE" id="PS50994">
    <property type="entry name" value="INTEGRASE"/>
    <property type="match status" value="1"/>
</dbReference>
<evidence type="ECO:0000256" key="8">
    <source>
        <dbReference type="ARBA" id="ARBA00022884"/>
    </source>
</evidence>
<comment type="caution">
    <text evidence="17">The sequence shown here is derived from an EMBL/GenBank/DDBJ whole genome shotgun (WGS) entry which is preliminary data.</text>
</comment>
<evidence type="ECO:0000259" key="16">
    <source>
        <dbReference type="PROSITE" id="PS50994"/>
    </source>
</evidence>
<dbReference type="SUPFAM" id="SSF53098">
    <property type="entry name" value="Ribonuclease H-like"/>
    <property type="match status" value="1"/>
</dbReference>
<keyword evidence="12" id="KW-0238">DNA-binding</keyword>
<evidence type="ECO:0000256" key="9">
    <source>
        <dbReference type="ARBA" id="ARBA00022908"/>
    </source>
</evidence>
<protein>
    <recommendedName>
        <fullName evidence="16">Integrase catalytic domain-containing protein</fullName>
    </recommendedName>
</protein>
<evidence type="ECO:0000313" key="18">
    <source>
        <dbReference type="Proteomes" id="UP000722485"/>
    </source>
</evidence>
<keyword evidence="2" id="KW-0548">Nucleotidyltransferase</keyword>
<evidence type="ECO:0000256" key="14">
    <source>
        <dbReference type="ARBA" id="ARBA00048173"/>
    </source>
</evidence>
<dbReference type="GO" id="GO:0032196">
    <property type="term" value="P:transposition"/>
    <property type="evidence" value="ECO:0007669"/>
    <property type="project" value="UniProtKB-KW"/>
</dbReference>
<keyword evidence="1" id="KW-0815">Transposition</keyword>
<keyword evidence="11" id="KW-0239">DNA-directed DNA polymerase</keyword>
<dbReference type="GO" id="GO:0004519">
    <property type="term" value="F:endonuclease activity"/>
    <property type="evidence" value="ECO:0007669"/>
    <property type="project" value="UniProtKB-KW"/>
</dbReference>
<evidence type="ECO:0000313" key="17">
    <source>
        <dbReference type="EMBL" id="KAF7556988.1"/>
    </source>
</evidence>